<evidence type="ECO:0000256" key="10">
    <source>
        <dbReference type="PIRSR" id="PIRSR605856-50"/>
    </source>
</evidence>
<gene>
    <name evidence="14" type="ORF">BE17_46495</name>
</gene>
<dbReference type="AlphaFoldDB" id="A0A150R4M2"/>
<dbReference type="NCBIfam" id="TIGR01136">
    <property type="entry name" value="cysKM"/>
    <property type="match status" value="1"/>
</dbReference>
<comment type="caution">
    <text evidence="14">The sequence shown here is derived from an EMBL/GenBank/DDBJ whole genome shotgun (WGS) entry which is preliminary data.</text>
</comment>
<keyword evidence="5 12" id="KW-0028">Amino-acid biosynthesis</keyword>
<feature type="modified residue" description="N6-(pyridoxal phosphate)lysine" evidence="11">
    <location>
        <position position="45"/>
    </location>
</feature>
<dbReference type="EC" id="2.5.1.47" evidence="4 12"/>
<comment type="similarity">
    <text evidence="3 12">Belongs to the cysteine synthase/cystathionine beta-synthase family.</text>
</comment>
<evidence type="ECO:0000256" key="2">
    <source>
        <dbReference type="ARBA" id="ARBA00004962"/>
    </source>
</evidence>
<feature type="binding site" evidence="10">
    <location>
        <begin position="178"/>
        <end position="182"/>
    </location>
    <ligand>
        <name>pyridoxal 5'-phosphate</name>
        <dbReference type="ChEBI" id="CHEBI:597326"/>
    </ligand>
</feature>
<dbReference type="PROSITE" id="PS00901">
    <property type="entry name" value="CYS_SYNTHASE"/>
    <property type="match status" value="1"/>
</dbReference>
<evidence type="ECO:0000256" key="8">
    <source>
        <dbReference type="ARBA" id="ARBA00023192"/>
    </source>
</evidence>
<dbReference type="InterPro" id="IPR036052">
    <property type="entry name" value="TrpB-like_PALP_sf"/>
</dbReference>
<dbReference type="EMBL" id="JEMB01003161">
    <property type="protein sequence ID" value="KYF75091.1"/>
    <property type="molecule type" value="Genomic_DNA"/>
</dbReference>
<keyword evidence="8 12" id="KW-0198">Cysteine biosynthesis</keyword>
<dbReference type="Gene3D" id="3.40.50.1100">
    <property type="match status" value="2"/>
</dbReference>
<dbReference type="SUPFAM" id="SSF53686">
    <property type="entry name" value="Tryptophan synthase beta subunit-like PLP-dependent enzymes"/>
    <property type="match status" value="1"/>
</dbReference>
<keyword evidence="7 10" id="KW-0663">Pyridoxal phosphate</keyword>
<dbReference type="Pfam" id="PF00291">
    <property type="entry name" value="PALP"/>
    <property type="match status" value="1"/>
</dbReference>
<evidence type="ECO:0000256" key="9">
    <source>
        <dbReference type="ARBA" id="ARBA00047931"/>
    </source>
</evidence>
<dbReference type="GO" id="GO:0006535">
    <property type="term" value="P:cysteine biosynthetic process from serine"/>
    <property type="evidence" value="ECO:0007669"/>
    <property type="project" value="UniProtKB-UniRule"/>
</dbReference>
<evidence type="ECO:0000256" key="1">
    <source>
        <dbReference type="ARBA" id="ARBA00001933"/>
    </source>
</evidence>
<evidence type="ECO:0000256" key="6">
    <source>
        <dbReference type="ARBA" id="ARBA00022679"/>
    </source>
</evidence>
<comment type="pathway">
    <text evidence="2">Amino-acid biosynthesis; L-cysteine biosynthesis; L-cysteine from L-serine: step 2/2.</text>
</comment>
<name>A0A150R4M2_SORCE</name>
<dbReference type="UniPathway" id="UPA00136">
    <property type="reaction ID" value="UER00200"/>
</dbReference>
<evidence type="ECO:0000256" key="5">
    <source>
        <dbReference type="ARBA" id="ARBA00022605"/>
    </source>
</evidence>
<sequence length="318" mass="33035">MGSIFDNIAATIGRTPLVRLSSAGKGLRASLIGKVESRNPGGSVKDRIGLAMVEDAERRGKLTRGSVLVEPTSGNTGLALAMIAAAKGYRLILTMPESMSPERVALLRAFGVEVLQTPGSLMVQAVARARQIVEETPGAVMLQQFENPANPAAHRATTAREIWEDTDGAVDVVVAGVGTGGTITGVGEVLKEKKPGVKMIAVEPRNAAVLSGGRAGAHLIQGIGAGFVPKILRRELIDEVVPVSEDESFDAARRLAKTEGILVGISGGAAMAAALSVAARDEMQGKNIVVVLPDGGERYVTSPLFKELIGHGRGAAPR</sequence>
<dbReference type="Proteomes" id="UP000075635">
    <property type="component" value="Unassembled WGS sequence"/>
</dbReference>
<dbReference type="FunFam" id="3.40.50.1100:FF:000003">
    <property type="entry name" value="Cystathionine beta-synthase"/>
    <property type="match status" value="1"/>
</dbReference>
<evidence type="ECO:0000256" key="3">
    <source>
        <dbReference type="ARBA" id="ARBA00007103"/>
    </source>
</evidence>
<accession>A0A150R4M2</accession>
<dbReference type="InterPro" id="IPR050214">
    <property type="entry name" value="Cys_Synth/Cystath_Beta-Synth"/>
</dbReference>
<dbReference type="PANTHER" id="PTHR10314">
    <property type="entry name" value="CYSTATHIONINE BETA-SYNTHASE"/>
    <property type="match status" value="1"/>
</dbReference>
<evidence type="ECO:0000313" key="15">
    <source>
        <dbReference type="Proteomes" id="UP000075635"/>
    </source>
</evidence>
<dbReference type="FunFam" id="3.40.50.1100:FF:000118">
    <property type="entry name" value="Related to CYS4-cystathionine beta-synthase"/>
    <property type="match status" value="1"/>
</dbReference>
<protein>
    <recommendedName>
        <fullName evidence="4 12">Cysteine synthase</fullName>
        <ecNumber evidence="4 12">2.5.1.47</ecNumber>
    </recommendedName>
</protein>
<evidence type="ECO:0000256" key="12">
    <source>
        <dbReference type="RuleBase" id="RU003985"/>
    </source>
</evidence>
<dbReference type="InterPro" id="IPR005859">
    <property type="entry name" value="CysK"/>
</dbReference>
<evidence type="ECO:0000256" key="7">
    <source>
        <dbReference type="ARBA" id="ARBA00022898"/>
    </source>
</evidence>
<dbReference type="CDD" id="cd01561">
    <property type="entry name" value="CBS_like"/>
    <property type="match status" value="1"/>
</dbReference>
<feature type="domain" description="Tryptophan synthase beta chain-like PALP" evidence="13">
    <location>
        <begin position="10"/>
        <end position="294"/>
    </location>
</feature>
<comment type="catalytic activity">
    <reaction evidence="9 12">
        <text>O-acetyl-L-serine + hydrogen sulfide = L-cysteine + acetate</text>
        <dbReference type="Rhea" id="RHEA:14829"/>
        <dbReference type="ChEBI" id="CHEBI:29919"/>
        <dbReference type="ChEBI" id="CHEBI:30089"/>
        <dbReference type="ChEBI" id="CHEBI:35235"/>
        <dbReference type="ChEBI" id="CHEBI:58340"/>
        <dbReference type="EC" id="2.5.1.47"/>
    </reaction>
</comment>
<dbReference type="InterPro" id="IPR001926">
    <property type="entry name" value="TrpB-like_PALP"/>
</dbReference>
<evidence type="ECO:0000313" key="14">
    <source>
        <dbReference type="EMBL" id="KYF75091.1"/>
    </source>
</evidence>
<organism evidence="14 15">
    <name type="scientific">Sorangium cellulosum</name>
    <name type="common">Polyangium cellulosum</name>
    <dbReference type="NCBI Taxonomy" id="56"/>
    <lineage>
        <taxon>Bacteria</taxon>
        <taxon>Pseudomonadati</taxon>
        <taxon>Myxococcota</taxon>
        <taxon>Polyangia</taxon>
        <taxon>Polyangiales</taxon>
        <taxon>Polyangiaceae</taxon>
        <taxon>Sorangium</taxon>
    </lineage>
</organism>
<feature type="binding site" evidence="10">
    <location>
        <position position="266"/>
    </location>
    <ligand>
        <name>pyridoxal 5'-phosphate</name>
        <dbReference type="ChEBI" id="CHEBI:597326"/>
    </ligand>
</feature>
<evidence type="ECO:0000256" key="11">
    <source>
        <dbReference type="PIRSR" id="PIRSR605856-51"/>
    </source>
</evidence>
<feature type="binding site" evidence="10">
    <location>
        <position position="75"/>
    </location>
    <ligand>
        <name>pyridoxal 5'-phosphate</name>
        <dbReference type="ChEBI" id="CHEBI:597326"/>
    </ligand>
</feature>
<dbReference type="NCBIfam" id="TIGR01139">
    <property type="entry name" value="cysK"/>
    <property type="match status" value="1"/>
</dbReference>
<evidence type="ECO:0000259" key="13">
    <source>
        <dbReference type="Pfam" id="PF00291"/>
    </source>
</evidence>
<reference evidence="14 15" key="1">
    <citation type="submission" date="2014-02" db="EMBL/GenBank/DDBJ databases">
        <title>The small core and large imbalanced accessory genome model reveals a collaborative survival strategy of Sorangium cellulosum strains in nature.</title>
        <authorList>
            <person name="Han K."/>
            <person name="Peng R."/>
            <person name="Blom J."/>
            <person name="Li Y.-Z."/>
        </authorList>
    </citation>
    <scope>NUCLEOTIDE SEQUENCE [LARGE SCALE GENOMIC DNA]</scope>
    <source>
        <strain evidence="14 15">So0011-07</strain>
    </source>
</reference>
<proteinExistence type="inferred from homology"/>
<dbReference type="InterPro" id="IPR001216">
    <property type="entry name" value="P-phosphate_BS"/>
</dbReference>
<dbReference type="GO" id="GO:0004124">
    <property type="term" value="F:cysteine synthase activity"/>
    <property type="evidence" value="ECO:0007669"/>
    <property type="project" value="UniProtKB-UniRule"/>
</dbReference>
<keyword evidence="6 12" id="KW-0808">Transferase</keyword>
<dbReference type="InterPro" id="IPR005856">
    <property type="entry name" value="Cys_synth"/>
</dbReference>
<comment type="cofactor">
    <cofactor evidence="1 10 12">
        <name>pyridoxal 5'-phosphate</name>
        <dbReference type="ChEBI" id="CHEBI:597326"/>
    </cofactor>
</comment>
<evidence type="ECO:0000256" key="4">
    <source>
        <dbReference type="ARBA" id="ARBA00012681"/>
    </source>
</evidence>